<protein>
    <submittedName>
        <fullName evidence="6">Sugar ABC transporter ATP-binding protein</fullName>
    </submittedName>
</protein>
<dbReference type="PANTHER" id="PTHR43790:SF9">
    <property type="entry name" value="GALACTOFURANOSE TRANSPORTER ATP-BINDING PROTEIN YTFR"/>
    <property type="match status" value="1"/>
</dbReference>
<dbReference type="PANTHER" id="PTHR43790">
    <property type="entry name" value="CARBOHYDRATE TRANSPORT ATP-BINDING PROTEIN MG119-RELATED"/>
    <property type="match status" value="1"/>
</dbReference>
<evidence type="ECO:0000256" key="1">
    <source>
        <dbReference type="ARBA" id="ARBA00022448"/>
    </source>
</evidence>
<dbReference type="InterPro" id="IPR050107">
    <property type="entry name" value="ABC_carbohydrate_import_ATPase"/>
</dbReference>
<dbReference type="CDD" id="cd03216">
    <property type="entry name" value="ABC_Carb_Monos_I"/>
    <property type="match status" value="1"/>
</dbReference>
<sequence>MSQKALNMSDICIGFNGVPVLKNVNFALDKGEVCGLVGKNGAGKSTLLKIIQGLYHADSGNVEIFQKNVKEESHRETYDLVGMIFQELSLIPEMTVLENIYLNNEIKSHNIIKEKEEQDRVLSFMKKYDISIDIHQKIKNLGSADKQMVEICKAVLKNKQILLMDEPTASLDDKQAAKLYKMVKKLKENGISIILITHHLQEIIDNCDSIAVIRDGIMTLHDKTSNVSMKKMIEAMLGQEQTDLTFDRTITNVEKAQPVLELKDITTNFIKTPLSIKIYPKEAVGFAGLKGCGRTELFRAIFGLDKLKSGEIYVQGKKVTIKNPVDAVENGIYLIPESRRFQGLSVEHSIKFNIEIPILKKLAKKIFVNDKAGNELVDDYIKRVNIKSNGRDDLVKSLSGGNQQKVVISKALATDPKILIMDDPTYGVDVGAKAEIMKIIDQFKVDGGAVLLASSEIEEVNQNCNRIYVLKNRKVTKELMNEDYVSITQDKLATEIQ</sequence>
<evidence type="ECO:0000259" key="5">
    <source>
        <dbReference type="PROSITE" id="PS50893"/>
    </source>
</evidence>
<dbReference type="Proteomes" id="UP001652409">
    <property type="component" value="Unassembled WGS sequence"/>
</dbReference>
<dbReference type="GO" id="GO:0005524">
    <property type="term" value="F:ATP binding"/>
    <property type="evidence" value="ECO:0007669"/>
    <property type="project" value="UniProtKB-KW"/>
</dbReference>
<dbReference type="SMART" id="SM00382">
    <property type="entry name" value="AAA"/>
    <property type="match status" value="2"/>
</dbReference>
<keyword evidence="2" id="KW-0677">Repeat</keyword>
<reference evidence="6 7" key="1">
    <citation type="journal article" date="2021" name="ISME Commun">
        <title>Automated analysis of genomic sequences facilitates high-throughput and comprehensive description of bacteria.</title>
        <authorList>
            <person name="Hitch T.C.A."/>
        </authorList>
    </citation>
    <scope>NUCLEOTIDE SEQUENCE [LARGE SCALE GENOMIC DNA]</scope>
    <source>
        <strain evidence="6 7">Sanger_23</strain>
    </source>
</reference>
<proteinExistence type="predicted"/>
<dbReference type="Gene3D" id="3.40.50.300">
    <property type="entry name" value="P-loop containing nucleotide triphosphate hydrolases"/>
    <property type="match status" value="2"/>
</dbReference>
<keyword evidence="3" id="KW-0547">Nucleotide-binding</keyword>
<evidence type="ECO:0000256" key="3">
    <source>
        <dbReference type="ARBA" id="ARBA00022741"/>
    </source>
</evidence>
<keyword evidence="4 6" id="KW-0067">ATP-binding</keyword>
<accession>A0ABT2TQW4</accession>
<dbReference type="SUPFAM" id="SSF52540">
    <property type="entry name" value="P-loop containing nucleoside triphosphate hydrolases"/>
    <property type="match status" value="2"/>
</dbReference>
<feature type="domain" description="ABC transporter" evidence="5">
    <location>
        <begin position="248"/>
        <end position="497"/>
    </location>
</feature>
<dbReference type="InterPro" id="IPR027417">
    <property type="entry name" value="P-loop_NTPase"/>
</dbReference>
<keyword evidence="1" id="KW-0813">Transport</keyword>
<dbReference type="CDD" id="cd03215">
    <property type="entry name" value="ABC_Carb_Monos_II"/>
    <property type="match status" value="1"/>
</dbReference>
<dbReference type="Pfam" id="PF00005">
    <property type="entry name" value="ABC_tran"/>
    <property type="match status" value="2"/>
</dbReference>
<name>A0ABT2TQW4_9FIRM</name>
<evidence type="ECO:0000256" key="2">
    <source>
        <dbReference type="ARBA" id="ARBA00022737"/>
    </source>
</evidence>
<organism evidence="6 7">
    <name type="scientific">Blautia ammoniilytica</name>
    <dbReference type="NCBI Taxonomy" id="2981782"/>
    <lineage>
        <taxon>Bacteria</taxon>
        <taxon>Bacillati</taxon>
        <taxon>Bacillota</taxon>
        <taxon>Clostridia</taxon>
        <taxon>Lachnospirales</taxon>
        <taxon>Lachnospiraceae</taxon>
        <taxon>Blautia</taxon>
    </lineage>
</organism>
<dbReference type="PROSITE" id="PS50893">
    <property type="entry name" value="ABC_TRANSPORTER_2"/>
    <property type="match status" value="2"/>
</dbReference>
<dbReference type="PROSITE" id="PS00211">
    <property type="entry name" value="ABC_TRANSPORTER_1"/>
    <property type="match status" value="1"/>
</dbReference>
<dbReference type="RefSeq" id="WP_158420814.1">
    <property type="nucleotide sequence ID" value="NZ_JAOQJL010000006.1"/>
</dbReference>
<feature type="domain" description="ABC transporter" evidence="5">
    <location>
        <begin position="6"/>
        <end position="240"/>
    </location>
</feature>
<dbReference type="InterPro" id="IPR017871">
    <property type="entry name" value="ABC_transporter-like_CS"/>
</dbReference>
<gene>
    <name evidence="6" type="ORF">OCV61_04245</name>
</gene>
<keyword evidence="7" id="KW-1185">Reference proteome</keyword>
<comment type="caution">
    <text evidence="6">The sequence shown here is derived from an EMBL/GenBank/DDBJ whole genome shotgun (WGS) entry which is preliminary data.</text>
</comment>
<dbReference type="InterPro" id="IPR003593">
    <property type="entry name" value="AAA+_ATPase"/>
</dbReference>
<dbReference type="EMBL" id="JAOQJL010000006">
    <property type="protein sequence ID" value="MCU6764618.1"/>
    <property type="molecule type" value="Genomic_DNA"/>
</dbReference>
<evidence type="ECO:0000313" key="6">
    <source>
        <dbReference type="EMBL" id="MCU6764618.1"/>
    </source>
</evidence>
<evidence type="ECO:0000313" key="7">
    <source>
        <dbReference type="Proteomes" id="UP001652409"/>
    </source>
</evidence>
<evidence type="ECO:0000256" key="4">
    <source>
        <dbReference type="ARBA" id="ARBA00022840"/>
    </source>
</evidence>
<dbReference type="InterPro" id="IPR003439">
    <property type="entry name" value="ABC_transporter-like_ATP-bd"/>
</dbReference>